<feature type="non-terminal residue" evidence="12">
    <location>
        <position position="1"/>
    </location>
</feature>
<feature type="transmembrane region" description="Helical" evidence="10">
    <location>
        <begin position="79"/>
        <end position="105"/>
    </location>
</feature>
<comment type="caution">
    <text evidence="12">The sequence shown here is derived from an EMBL/GenBank/DDBJ whole genome shotgun (WGS) entry which is preliminary data.</text>
</comment>
<keyword evidence="3 9" id="KW-0812">Transmembrane</keyword>
<name>A0ABN8R1I3_9CNID</name>
<dbReference type="Proteomes" id="UP001159405">
    <property type="component" value="Unassembled WGS sequence"/>
</dbReference>
<feature type="domain" description="G-protein coupled receptors family 1 profile" evidence="11">
    <location>
        <begin position="58"/>
        <end position="306"/>
    </location>
</feature>
<dbReference type="SUPFAM" id="SSF81321">
    <property type="entry name" value="Family A G protein-coupled receptor-like"/>
    <property type="match status" value="1"/>
</dbReference>
<comment type="similarity">
    <text evidence="9">Belongs to the G-protein coupled receptor 1 family.</text>
</comment>
<dbReference type="Gene3D" id="1.20.1070.10">
    <property type="entry name" value="Rhodopsin 7-helix transmembrane proteins"/>
    <property type="match status" value="1"/>
</dbReference>
<feature type="transmembrane region" description="Helical" evidence="10">
    <location>
        <begin position="290"/>
        <end position="309"/>
    </location>
</feature>
<dbReference type="CDD" id="cd00637">
    <property type="entry name" value="7tm_classA_rhodopsin-like"/>
    <property type="match status" value="1"/>
</dbReference>
<feature type="transmembrane region" description="Helical" evidence="10">
    <location>
        <begin position="253"/>
        <end position="278"/>
    </location>
</feature>
<evidence type="ECO:0000256" key="9">
    <source>
        <dbReference type="RuleBase" id="RU000688"/>
    </source>
</evidence>
<evidence type="ECO:0000256" key="2">
    <source>
        <dbReference type="ARBA" id="ARBA00022475"/>
    </source>
</evidence>
<dbReference type="InterPro" id="IPR050569">
    <property type="entry name" value="TAAR"/>
</dbReference>
<dbReference type="PRINTS" id="PR00237">
    <property type="entry name" value="GPCRRHODOPSN"/>
</dbReference>
<dbReference type="PROSITE" id="PS00237">
    <property type="entry name" value="G_PROTEIN_RECEP_F1_1"/>
    <property type="match status" value="1"/>
</dbReference>
<dbReference type="PROSITE" id="PS50262">
    <property type="entry name" value="G_PROTEIN_RECEP_F1_2"/>
    <property type="match status" value="1"/>
</dbReference>
<feature type="transmembrane region" description="Helical" evidence="10">
    <location>
        <begin position="196"/>
        <end position="218"/>
    </location>
</feature>
<protein>
    <recommendedName>
        <fullName evidence="11">G-protein coupled receptors family 1 profile domain-containing protein</fullName>
    </recommendedName>
</protein>
<evidence type="ECO:0000259" key="11">
    <source>
        <dbReference type="PROSITE" id="PS50262"/>
    </source>
</evidence>
<organism evidence="12 13">
    <name type="scientific">Porites lobata</name>
    <dbReference type="NCBI Taxonomy" id="104759"/>
    <lineage>
        <taxon>Eukaryota</taxon>
        <taxon>Metazoa</taxon>
        <taxon>Cnidaria</taxon>
        <taxon>Anthozoa</taxon>
        <taxon>Hexacorallia</taxon>
        <taxon>Scleractinia</taxon>
        <taxon>Fungiina</taxon>
        <taxon>Poritidae</taxon>
        <taxon>Porites</taxon>
    </lineage>
</organism>
<proteinExistence type="inferred from homology"/>
<dbReference type="Pfam" id="PF00001">
    <property type="entry name" value="7tm_1"/>
    <property type="match status" value="1"/>
</dbReference>
<keyword evidence="4 10" id="KW-1133">Transmembrane helix</keyword>
<reference evidence="12 13" key="1">
    <citation type="submission" date="2022-05" db="EMBL/GenBank/DDBJ databases">
        <authorList>
            <consortium name="Genoscope - CEA"/>
            <person name="William W."/>
        </authorList>
    </citation>
    <scope>NUCLEOTIDE SEQUENCE [LARGE SCALE GENOMIC DNA]</scope>
</reference>
<dbReference type="InterPro" id="IPR017452">
    <property type="entry name" value="GPCR_Rhodpsn_7TM"/>
</dbReference>
<gene>
    <name evidence="12" type="ORF">PLOB_00012126</name>
</gene>
<feature type="transmembrane region" description="Helical" evidence="10">
    <location>
        <begin position="117"/>
        <end position="139"/>
    </location>
</feature>
<evidence type="ECO:0000256" key="10">
    <source>
        <dbReference type="SAM" id="Phobius"/>
    </source>
</evidence>
<evidence type="ECO:0000256" key="1">
    <source>
        <dbReference type="ARBA" id="ARBA00004651"/>
    </source>
</evidence>
<sequence length="339" mass="38711">AFRLEKRHANSQCITMSSAKKDSSLSQSNNTSGSYETLTFSAKEDVPPIILGVLIVLVNGLVLILVLKKKHLRTITNLLLCSLALSDLMTGLASIPLFMACSILHQSGLCISADQMLRFTSVSAVCHLLVISVDRYLAIIHSLRYKSIVTLLRYLSVVLFIWILSAVIALIQLSWIDLGSHNVYEEATAELIRKEIIYDSVSLVIFFFTPLVCMAFVYSKIFFEVSRQINNIRRESYPGWQKVEEMKNAERKVLSIFAVMLMVYTVCWLPYFILRFIFNDGDLHPHVAHISTWLRFLTSFLNPCLYILGKKDFRKALSRRRSRDKRCQIFLADPLERSG</sequence>
<keyword evidence="6 10" id="KW-0472">Membrane</keyword>
<feature type="transmembrane region" description="Helical" evidence="10">
    <location>
        <begin position="49"/>
        <end position="67"/>
    </location>
</feature>
<keyword evidence="7 9" id="KW-0675">Receptor</keyword>
<evidence type="ECO:0000256" key="3">
    <source>
        <dbReference type="ARBA" id="ARBA00022692"/>
    </source>
</evidence>
<accession>A0ABN8R1I3</accession>
<comment type="subcellular location">
    <subcellularLocation>
        <location evidence="1">Cell membrane</location>
        <topology evidence="1">Multi-pass membrane protein</topology>
    </subcellularLocation>
</comment>
<evidence type="ECO:0000256" key="7">
    <source>
        <dbReference type="ARBA" id="ARBA00023170"/>
    </source>
</evidence>
<dbReference type="EMBL" id="CALNXK010000166">
    <property type="protein sequence ID" value="CAH3171688.1"/>
    <property type="molecule type" value="Genomic_DNA"/>
</dbReference>
<evidence type="ECO:0000313" key="13">
    <source>
        <dbReference type="Proteomes" id="UP001159405"/>
    </source>
</evidence>
<keyword evidence="2" id="KW-1003">Cell membrane</keyword>
<keyword evidence="5 9" id="KW-0297">G-protein coupled receptor</keyword>
<dbReference type="InterPro" id="IPR000276">
    <property type="entry name" value="GPCR_Rhodpsn"/>
</dbReference>
<evidence type="ECO:0000256" key="8">
    <source>
        <dbReference type="ARBA" id="ARBA00023224"/>
    </source>
</evidence>
<evidence type="ECO:0000256" key="6">
    <source>
        <dbReference type="ARBA" id="ARBA00023136"/>
    </source>
</evidence>
<keyword evidence="8 9" id="KW-0807">Transducer</keyword>
<feature type="transmembrane region" description="Helical" evidence="10">
    <location>
        <begin position="151"/>
        <end position="176"/>
    </location>
</feature>
<evidence type="ECO:0000313" key="12">
    <source>
        <dbReference type="EMBL" id="CAH3171688.1"/>
    </source>
</evidence>
<keyword evidence="13" id="KW-1185">Reference proteome</keyword>
<evidence type="ECO:0000256" key="4">
    <source>
        <dbReference type="ARBA" id="ARBA00022989"/>
    </source>
</evidence>
<evidence type="ECO:0000256" key="5">
    <source>
        <dbReference type="ARBA" id="ARBA00023040"/>
    </source>
</evidence>
<dbReference type="PANTHER" id="PTHR24249">
    <property type="entry name" value="HISTAMINE RECEPTOR-RELATED G-PROTEIN COUPLED RECEPTOR"/>
    <property type="match status" value="1"/>
</dbReference>
<dbReference type="PANTHER" id="PTHR24249:SF372">
    <property type="entry name" value="G-PROTEIN COUPLED RECEPTORS FAMILY 1 PROFILE DOMAIN-CONTAINING PROTEIN"/>
    <property type="match status" value="1"/>
</dbReference>